<dbReference type="Pfam" id="PF00436">
    <property type="entry name" value="SSB"/>
    <property type="match status" value="1"/>
</dbReference>
<dbReference type="PANTHER" id="PTHR10302">
    <property type="entry name" value="SINGLE-STRANDED DNA-BINDING PROTEIN"/>
    <property type="match status" value="1"/>
</dbReference>
<reference evidence="4 5" key="1">
    <citation type="submission" date="2020-08" db="EMBL/GenBank/DDBJ databases">
        <title>Genome public.</title>
        <authorList>
            <person name="Liu C."/>
            <person name="Sun Q."/>
        </authorList>
    </citation>
    <scope>NUCLEOTIDE SEQUENCE [LARGE SCALE GENOMIC DNA]</scope>
    <source>
        <strain evidence="4 5">NSJ-27</strain>
    </source>
</reference>
<dbReference type="GO" id="GO:0003677">
    <property type="term" value="F:DNA binding"/>
    <property type="evidence" value="ECO:0007669"/>
    <property type="project" value="UniProtKB-KW"/>
</dbReference>
<name>A0ABR7INR2_9CLOT</name>
<evidence type="ECO:0000313" key="4">
    <source>
        <dbReference type="EMBL" id="MBC5786766.1"/>
    </source>
</evidence>
<gene>
    <name evidence="4" type="ORF">H8Z77_01855</name>
</gene>
<dbReference type="PANTHER" id="PTHR10302:SF27">
    <property type="entry name" value="SINGLE-STRANDED DNA-BINDING PROTEIN"/>
    <property type="match status" value="1"/>
</dbReference>
<dbReference type="InterPro" id="IPR011344">
    <property type="entry name" value="ssDNA-bd"/>
</dbReference>
<evidence type="ECO:0000313" key="5">
    <source>
        <dbReference type="Proteomes" id="UP000649151"/>
    </source>
</evidence>
<comment type="caution">
    <text evidence="2">Lacks conserved residue(s) required for the propagation of feature annotation.</text>
</comment>
<dbReference type="HAMAP" id="MF_00984">
    <property type="entry name" value="SSB"/>
    <property type="match status" value="1"/>
</dbReference>
<keyword evidence="5" id="KW-1185">Reference proteome</keyword>
<protein>
    <recommendedName>
        <fullName evidence="2 3">Single-stranded DNA-binding protein</fullName>
        <shortName evidence="2">SSB</shortName>
    </recommendedName>
</protein>
<sequence>MLNNVVLMGRLTADPELKQTQNGVSVLSFSLAVDRDYTQQGQEKQVDFINIVAWRLTAEFISKYFAKGQMMALKGAIQTRSYEDKQGNKRTAFEVVADKVYFCSSKTEGSNNGKSLKSDNVSVGFDDFDGFEEIGSNDEKLPF</sequence>
<dbReference type="EMBL" id="JACOQK010000001">
    <property type="protein sequence ID" value="MBC5786766.1"/>
    <property type="molecule type" value="Genomic_DNA"/>
</dbReference>
<dbReference type="InterPro" id="IPR012340">
    <property type="entry name" value="NA-bd_OB-fold"/>
</dbReference>
<dbReference type="PROSITE" id="PS50935">
    <property type="entry name" value="SSB"/>
    <property type="match status" value="1"/>
</dbReference>
<dbReference type="CDD" id="cd04496">
    <property type="entry name" value="SSB_OBF"/>
    <property type="match status" value="1"/>
</dbReference>
<comment type="subunit">
    <text evidence="2">Homotetramer.</text>
</comment>
<dbReference type="RefSeq" id="WP_186995996.1">
    <property type="nucleotide sequence ID" value="NZ_JACOQK010000001.1"/>
</dbReference>
<dbReference type="Proteomes" id="UP000649151">
    <property type="component" value="Unassembled WGS sequence"/>
</dbReference>
<dbReference type="NCBIfam" id="TIGR00621">
    <property type="entry name" value="ssb"/>
    <property type="match status" value="1"/>
</dbReference>
<accession>A0ABR7INR2</accession>
<dbReference type="InterPro" id="IPR000424">
    <property type="entry name" value="Primosome_PriB/ssb"/>
</dbReference>
<evidence type="ECO:0000256" key="1">
    <source>
        <dbReference type="ARBA" id="ARBA00023125"/>
    </source>
</evidence>
<evidence type="ECO:0000256" key="2">
    <source>
        <dbReference type="HAMAP-Rule" id="MF_00984"/>
    </source>
</evidence>
<organism evidence="4 5">
    <name type="scientific">Clostridium facile</name>
    <dbReference type="NCBI Taxonomy" id="2763035"/>
    <lineage>
        <taxon>Bacteria</taxon>
        <taxon>Bacillati</taxon>
        <taxon>Bacillota</taxon>
        <taxon>Clostridia</taxon>
        <taxon>Eubacteriales</taxon>
        <taxon>Clostridiaceae</taxon>
        <taxon>Clostridium</taxon>
    </lineage>
</organism>
<evidence type="ECO:0000256" key="3">
    <source>
        <dbReference type="PIRNR" id="PIRNR002070"/>
    </source>
</evidence>
<dbReference type="SUPFAM" id="SSF50249">
    <property type="entry name" value="Nucleic acid-binding proteins"/>
    <property type="match status" value="1"/>
</dbReference>
<dbReference type="PIRSF" id="PIRSF002070">
    <property type="entry name" value="SSB"/>
    <property type="match status" value="1"/>
</dbReference>
<proteinExistence type="inferred from homology"/>
<comment type="caution">
    <text evidence="4">The sequence shown here is derived from an EMBL/GenBank/DDBJ whole genome shotgun (WGS) entry which is preliminary data.</text>
</comment>
<dbReference type="Gene3D" id="2.40.50.140">
    <property type="entry name" value="Nucleic acid-binding proteins"/>
    <property type="match status" value="1"/>
</dbReference>
<keyword evidence="1 2" id="KW-0238">DNA-binding</keyword>